<dbReference type="GO" id="GO:0016818">
    <property type="term" value="F:hydrolase activity, acting on acid anhydrides, in phosphorus-containing anhydrides"/>
    <property type="evidence" value="ECO:0007669"/>
    <property type="project" value="InterPro"/>
</dbReference>
<organism evidence="6 7">
    <name type="scientific">Acidihalobacter prosperus</name>
    <dbReference type="NCBI Taxonomy" id="160660"/>
    <lineage>
        <taxon>Bacteria</taxon>
        <taxon>Pseudomonadati</taxon>
        <taxon>Pseudomonadota</taxon>
        <taxon>Gammaproteobacteria</taxon>
        <taxon>Chromatiales</taxon>
        <taxon>Ectothiorhodospiraceae</taxon>
        <taxon>Acidihalobacter</taxon>
    </lineage>
</organism>
<protein>
    <recommendedName>
        <fullName evidence="5">Helicase ATP-binding domain-containing protein</fullName>
    </recommendedName>
</protein>
<dbReference type="InterPro" id="IPR014013">
    <property type="entry name" value="Helic_SF1/SF2_ATP-bd_DinG/Rad3"/>
</dbReference>
<dbReference type="OrthoDB" id="9805194at2"/>
<keyword evidence="3" id="KW-0067">ATP-binding</keyword>
<accession>A0A1A6C344</accession>
<feature type="domain" description="Helicase ATP-binding" evidence="5">
    <location>
        <begin position="13"/>
        <end position="340"/>
    </location>
</feature>
<dbReference type="GO" id="GO:0003678">
    <property type="term" value="F:DNA helicase activity"/>
    <property type="evidence" value="ECO:0007669"/>
    <property type="project" value="TreeGrafter"/>
</dbReference>
<dbReference type="GO" id="GO:0006139">
    <property type="term" value="P:nucleobase-containing compound metabolic process"/>
    <property type="evidence" value="ECO:0007669"/>
    <property type="project" value="InterPro"/>
</dbReference>
<evidence type="ECO:0000256" key="4">
    <source>
        <dbReference type="ARBA" id="ARBA00038058"/>
    </source>
</evidence>
<dbReference type="EMBL" id="JQSG02000004">
    <property type="protein sequence ID" value="OBS08965.1"/>
    <property type="molecule type" value="Genomic_DNA"/>
</dbReference>
<evidence type="ECO:0000256" key="1">
    <source>
        <dbReference type="ARBA" id="ARBA00022741"/>
    </source>
</evidence>
<dbReference type="RefSeq" id="WP_038094120.1">
    <property type="nucleotide sequence ID" value="NZ_JQSG02000004.1"/>
</dbReference>
<dbReference type="Gene3D" id="3.40.50.300">
    <property type="entry name" value="P-loop containing nucleotide triphosphate hydrolases"/>
    <property type="match status" value="2"/>
</dbReference>
<evidence type="ECO:0000259" key="5">
    <source>
        <dbReference type="PROSITE" id="PS51193"/>
    </source>
</evidence>
<proteinExistence type="inferred from homology"/>
<dbReference type="Pfam" id="PF00270">
    <property type="entry name" value="DEAD"/>
    <property type="match status" value="1"/>
</dbReference>
<evidence type="ECO:0000313" key="6">
    <source>
        <dbReference type="EMBL" id="OBS08965.1"/>
    </source>
</evidence>
<dbReference type="PANTHER" id="PTHR11472">
    <property type="entry name" value="DNA REPAIR DEAD HELICASE RAD3/XP-D SUBFAMILY MEMBER"/>
    <property type="match status" value="1"/>
</dbReference>
<dbReference type="PANTHER" id="PTHR11472:SF34">
    <property type="entry name" value="REGULATOR OF TELOMERE ELONGATION HELICASE 1"/>
    <property type="match status" value="1"/>
</dbReference>
<dbReference type="Pfam" id="PF13307">
    <property type="entry name" value="Helicase_C_2"/>
    <property type="match status" value="1"/>
</dbReference>
<keyword evidence="2" id="KW-0378">Hydrolase</keyword>
<dbReference type="AlphaFoldDB" id="A0A1A6C344"/>
<reference evidence="6 7" key="1">
    <citation type="journal article" date="2014" name="Genome Announc.">
        <title>Draft Genome Sequence of the Iron-Oxidizing, Acidophilic, and Halotolerant 'Thiobacillus prosperus' Type Strain DSM 5130.</title>
        <authorList>
            <person name="Ossandon F.J."/>
            <person name="Cardenas J.P."/>
            <person name="Corbett M."/>
            <person name="Quatrini R."/>
            <person name="Holmes D.S."/>
            <person name="Watkin E."/>
        </authorList>
    </citation>
    <scope>NUCLEOTIDE SEQUENCE [LARGE SCALE GENOMIC DNA]</scope>
    <source>
        <strain evidence="6 7">DSM 5130</strain>
    </source>
</reference>
<dbReference type="Proteomes" id="UP000029273">
    <property type="component" value="Unassembled WGS sequence"/>
</dbReference>
<dbReference type="InterPro" id="IPR011545">
    <property type="entry name" value="DEAD/DEAH_box_helicase_dom"/>
</dbReference>
<dbReference type="SUPFAM" id="SSF52540">
    <property type="entry name" value="P-loop containing nucleoside triphosphate hydrolases"/>
    <property type="match status" value="1"/>
</dbReference>
<sequence>MDMKNEIKQVLSLQAVRSAGLSYRQSQAEMAQEIAQVLSADLPADKTLQTKDGRQLTLHLASCGFIEAPTGTGKTLAYLVALLMHHKHTGERVCVSTYTRALQRQIVNDGDLERAMQLTGVRVIPAIRLGRANFVSRRRVAECDSKYPELQASDEWQAFRAWVNGWNEHTDPLDTTFLSWGEIAGDLPRLNDKEMDVDLLAIDDAADQKKKKQAQANLPASETEAFAMQDDYFYRRHVEAAAGATLVITNHATTYLHALNGTLGEDLRAIVIDEADRLPDAVRSFLSTRMRPELALSRCEKRSGKQSQEQHDVAKALTDAMMEIGAKNVYQDITPLELRHQMPKEFSALLGILNRFSLPDCESVNDTIKTVRQAFADADDLVGGKLSGDYITYLSFSPIKKLPSFCVEPVEVKSVLGRLSKGFEDRRPTFDRIVFMSASLAHLAEDDPLARVHYAYGVDTDSLAIGTTAINPGRFGTVSFVLPDIRVGRPFLDPRDIGEGKPLPSQLQYNAVWLDYVSRALDCQPERRKLVLVPSYQDVEELLSSRAGAPSDPSGAVLLDGVVFHLRPEPAAKIARRIHDPDVRAIVTPSMWEGFNLIGKDGRSRQWIEDLMIARMPIPHVSDKVRTRQIEHLITTRGIQTQQIAGKILVEQQANAVLRKLLQGIGRGIRGGDDCVRLFLLDPRISLPGDWAQAICDAFPDSDEGDAFALAVDLHKPSHPALRKWNNSVATRWRHAIEDAQLFTINGELLSCRTPSYA</sequence>
<comment type="caution">
    <text evidence="6">The sequence shown here is derived from an EMBL/GenBank/DDBJ whole genome shotgun (WGS) entry which is preliminary data.</text>
</comment>
<keyword evidence="1" id="KW-0547">Nucleotide-binding</keyword>
<dbReference type="GO" id="GO:0005524">
    <property type="term" value="F:ATP binding"/>
    <property type="evidence" value="ECO:0007669"/>
    <property type="project" value="UniProtKB-KW"/>
</dbReference>
<evidence type="ECO:0000256" key="2">
    <source>
        <dbReference type="ARBA" id="ARBA00022801"/>
    </source>
</evidence>
<evidence type="ECO:0000313" key="7">
    <source>
        <dbReference type="Proteomes" id="UP000029273"/>
    </source>
</evidence>
<dbReference type="SMART" id="SM00491">
    <property type="entry name" value="HELICc2"/>
    <property type="match status" value="1"/>
</dbReference>
<dbReference type="InterPro" id="IPR006555">
    <property type="entry name" value="ATP-dep_Helicase_C"/>
</dbReference>
<dbReference type="InterPro" id="IPR027417">
    <property type="entry name" value="P-loop_NTPase"/>
</dbReference>
<keyword evidence="7" id="KW-1185">Reference proteome</keyword>
<gene>
    <name evidence="6" type="ORF">Thpro_022082</name>
</gene>
<dbReference type="InterPro" id="IPR045028">
    <property type="entry name" value="DinG/Rad3-like"/>
</dbReference>
<name>A0A1A6C344_9GAMM</name>
<evidence type="ECO:0000256" key="3">
    <source>
        <dbReference type="ARBA" id="ARBA00022840"/>
    </source>
</evidence>
<dbReference type="GO" id="GO:0003676">
    <property type="term" value="F:nucleic acid binding"/>
    <property type="evidence" value="ECO:0007669"/>
    <property type="project" value="InterPro"/>
</dbReference>
<dbReference type="PROSITE" id="PS51193">
    <property type="entry name" value="HELICASE_ATP_BIND_2"/>
    <property type="match status" value="1"/>
</dbReference>
<comment type="similarity">
    <text evidence="4">Belongs to the helicase family. DinG subfamily.</text>
</comment>